<evidence type="ECO:0000256" key="7">
    <source>
        <dbReference type="ARBA" id="ARBA00022989"/>
    </source>
</evidence>
<dbReference type="SUPFAM" id="SSF81573">
    <property type="entry name" value="F1F0 ATP synthase subunit B, membrane domain"/>
    <property type="match status" value="1"/>
</dbReference>
<dbReference type="PANTHER" id="PTHR33445">
    <property type="entry name" value="ATP SYNTHASE SUBUNIT B', CHLOROPLASTIC"/>
    <property type="match status" value="1"/>
</dbReference>
<dbReference type="GO" id="GO:0046933">
    <property type="term" value="F:proton-transporting ATP synthase activity, rotational mechanism"/>
    <property type="evidence" value="ECO:0007669"/>
    <property type="project" value="UniProtKB-UniRule"/>
</dbReference>
<feature type="coiled-coil region" evidence="15">
    <location>
        <begin position="48"/>
        <end position="159"/>
    </location>
</feature>
<dbReference type="CDD" id="cd06503">
    <property type="entry name" value="ATP-synt_Fo_b"/>
    <property type="match status" value="1"/>
</dbReference>
<evidence type="ECO:0000256" key="2">
    <source>
        <dbReference type="ARBA" id="ARBA00022448"/>
    </source>
</evidence>
<keyword evidence="2 13" id="KW-0813">Transport</keyword>
<dbReference type="GO" id="GO:0005886">
    <property type="term" value="C:plasma membrane"/>
    <property type="evidence" value="ECO:0007669"/>
    <property type="project" value="UniProtKB-SubCell"/>
</dbReference>
<comment type="similarity">
    <text evidence="1 13 14">Belongs to the ATPase B chain family.</text>
</comment>
<sequence length="164" mass="18713">MGFDNINWGSAIYQLIAFSTLLFFLSKFALKPLMGIMEKREQIINDQIDTAEKNRKESEAFIAEQRAELERARTEANEIIQNAKKLSEQQGQDIVKAARDDAERIKESAVAEIQREKEQAVTALREQVASLSVLIATKVIEKELDAKEQEKLVQEYLKEVGEEL</sequence>
<evidence type="ECO:0000256" key="4">
    <source>
        <dbReference type="ARBA" id="ARBA00022547"/>
    </source>
</evidence>
<accession>A0AB39BNM6</accession>
<protein>
    <recommendedName>
        <fullName evidence="13">ATP synthase subunit b</fullName>
    </recommendedName>
    <alternativeName>
        <fullName evidence="13">ATP synthase F(0) sector subunit b</fullName>
    </alternativeName>
    <alternativeName>
        <fullName evidence="13">ATPase subunit I</fullName>
    </alternativeName>
    <alternativeName>
        <fullName evidence="13">F-type ATPase subunit b</fullName>
        <shortName evidence="13">F-ATPase subunit b</shortName>
    </alternativeName>
</protein>
<comment type="subunit">
    <text evidence="13">F-type ATPases have 2 components, F(1) - the catalytic core - and F(0) - the membrane proton channel. F(1) has five subunits: alpha(3), beta(3), gamma(1), delta(1), epsilon(1). F(0) has three main subunits: a(1), b(2) and c(10-14). The alpha and beta chains form an alternating ring which encloses part of the gamma chain. F(1) is attached to F(0) by a central stalk formed by the gamma and epsilon chains, while a peripheral stalk is formed by the delta and b chains.</text>
</comment>
<dbReference type="HAMAP" id="MF_01398">
    <property type="entry name" value="ATP_synth_b_bprime"/>
    <property type="match status" value="1"/>
</dbReference>
<evidence type="ECO:0000256" key="1">
    <source>
        <dbReference type="ARBA" id="ARBA00005513"/>
    </source>
</evidence>
<evidence type="ECO:0000256" key="11">
    <source>
        <dbReference type="ARBA" id="ARBA00025198"/>
    </source>
</evidence>
<feature type="transmembrane region" description="Helical" evidence="13">
    <location>
        <begin position="12"/>
        <end position="30"/>
    </location>
</feature>
<dbReference type="EMBL" id="CP162551">
    <property type="protein sequence ID" value="XDI35530.1"/>
    <property type="molecule type" value="Genomic_DNA"/>
</dbReference>
<dbReference type="NCBIfam" id="TIGR01144">
    <property type="entry name" value="ATP_synt_b"/>
    <property type="match status" value="1"/>
</dbReference>
<keyword evidence="15" id="KW-0175">Coiled coil</keyword>
<comment type="subcellular location">
    <subcellularLocation>
        <location evidence="13">Cell membrane</location>
        <topology evidence="13">Single-pass membrane protein</topology>
    </subcellularLocation>
    <subcellularLocation>
        <location evidence="12">Endomembrane system</location>
        <topology evidence="12">Single-pass membrane protein</topology>
    </subcellularLocation>
</comment>
<evidence type="ECO:0000256" key="15">
    <source>
        <dbReference type="SAM" id="Coils"/>
    </source>
</evidence>
<dbReference type="InterPro" id="IPR050059">
    <property type="entry name" value="ATP_synthase_B_chain"/>
</dbReference>
<keyword evidence="5 13" id="KW-0812">Transmembrane</keyword>
<keyword evidence="8 13" id="KW-0406">Ion transport</keyword>
<keyword evidence="9 13" id="KW-0472">Membrane</keyword>
<evidence type="ECO:0000256" key="10">
    <source>
        <dbReference type="ARBA" id="ARBA00023310"/>
    </source>
</evidence>
<dbReference type="InterPro" id="IPR028987">
    <property type="entry name" value="ATP_synth_B-like_membr_sf"/>
</dbReference>
<dbReference type="AlphaFoldDB" id="A0AB39BNM6"/>
<dbReference type="Gene3D" id="1.20.5.620">
    <property type="entry name" value="F1F0 ATP synthase subunit B, membrane domain"/>
    <property type="match status" value="1"/>
</dbReference>
<gene>
    <name evidence="13 16" type="primary">atpF</name>
    <name evidence="16" type="ORF">AB3N04_12480</name>
</gene>
<evidence type="ECO:0000256" key="13">
    <source>
        <dbReference type="HAMAP-Rule" id="MF_01398"/>
    </source>
</evidence>
<comment type="function">
    <text evidence="11 13">F(1)F(0) ATP synthase produces ATP from ADP in the presence of a proton or sodium gradient. F-type ATPases consist of two structural domains, F(1) containing the extramembraneous catalytic core and F(0) containing the membrane proton channel, linked together by a central stalk and a peripheral stalk. During catalysis, ATP synthesis in the catalytic domain of F(1) is coupled via a rotary mechanism of the central stalk subunits to proton translocation.</text>
</comment>
<evidence type="ECO:0000256" key="3">
    <source>
        <dbReference type="ARBA" id="ARBA00022475"/>
    </source>
</evidence>
<dbReference type="InterPro" id="IPR002146">
    <property type="entry name" value="ATP_synth_b/b'su_bac/chlpt"/>
</dbReference>
<organism evidence="16">
    <name type="scientific">Alkalihalophilus sp. As8PL</name>
    <dbReference type="NCBI Taxonomy" id="3237103"/>
    <lineage>
        <taxon>Bacteria</taxon>
        <taxon>Bacillati</taxon>
        <taxon>Bacillota</taxon>
        <taxon>Bacilli</taxon>
        <taxon>Bacillales</taxon>
        <taxon>Bacillaceae</taxon>
        <taxon>Alkalihalophilus</taxon>
    </lineage>
</organism>
<dbReference type="GO" id="GO:0046961">
    <property type="term" value="F:proton-transporting ATPase activity, rotational mechanism"/>
    <property type="evidence" value="ECO:0007669"/>
    <property type="project" value="TreeGrafter"/>
</dbReference>
<evidence type="ECO:0000256" key="9">
    <source>
        <dbReference type="ARBA" id="ARBA00023136"/>
    </source>
</evidence>
<keyword evidence="6 13" id="KW-0375">Hydrogen ion transport</keyword>
<dbReference type="GO" id="GO:0045259">
    <property type="term" value="C:proton-transporting ATP synthase complex"/>
    <property type="evidence" value="ECO:0007669"/>
    <property type="project" value="UniProtKB-KW"/>
</dbReference>
<proteinExistence type="inferred from homology"/>
<reference evidence="16" key="1">
    <citation type="submission" date="2024-07" db="EMBL/GenBank/DDBJ databases">
        <title>Identification and characteristics of an arsenic-resistant bacterial isolate, which belongs to a novel species.</title>
        <authorList>
            <person name="Juszczyk A."/>
            <person name="Kowalczyk A."/>
            <person name="Was K."/>
            <person name="Kosowicz W."/>
            <person name="Budzyn A."/>
            <person name="Latowski D."/>
        </authorList>
    </citation>
    <scope>NUCLEOTIDE SEQUENCE</scope>
    <source>
        <strain evidence="16">As8PL</strain>
    </source>
</reference>
<dbReference type="Pfam" id="PF00430">
    <property type="entry name" value="ATP-synt_B"/>
    <property type="match status" value="1"/>
</dbReference>
<keyword evidence="7 13" id="KW-1133">Transmembrane helix</keyword>
<keyword evidence="10 13" id="KW-0066">ATP synthesis</keyword>
<evidence type="ECO:0000256" key="6">
    <source>
        <dbReference type="ARBA" id="ARBA00022781"/>
    </source>
</evidence>
<dbReference type="InterPro" id="IPR005864">
    <property type="entry name" value="ATP_synth_F0_bsu_bac"/>
</dbReference>
<name>A0AB39BNM6_9BACI</name>
<dbReference type="GO" id="GO:0012505">
    <property type="term" value="C:endomembrane system"/>
    <property type="evidence" value="ECO:0007669"/>
    <property type="project" value="UniProtKB-SubCell"/>
</dbReference>
<dbReference type="RefSeq" id="WP_047973267.1">
    <property type="nucleotide sequence ID" value="NZ_CP162551.1"/>
</dbReference>
<evidence type="ECO:0000256" key="12">
    <source>
        <dbReference type="ARBA" id="ARBA00037847"/>
    </source>
</evidence>
<evidence type="ECO:0000256" key="5">
    <source>
        <dbReference type="ARBA" id="ARBA00022692"/>
    </source>
</evidence>
<evidence type="ECO:0000256" key="8">
    <source>
        <dbReference type="ARBA" id="ARBA00023065"/>
    </source>
</evidence>
<keyword evidence="4 13" id="KW-0138">CF(0)</keyword>
<comment type="function">
    <text evidence="13">Component of the F(0) channel, it forms part of the peripheral stalk, linking F(1) to F(0).</text>
</comment>
<evidence type="ECO:0000256" key="14">
    <source>
        <dbReference type="RuleBase" id="RU003848"/>
    </source>
</evidence>
<keyword evidence="3 13" id="KW-1003">Cell membrane</keyword>
<dbReference type="PANTHER" id="PTHR33445:SF1">
    <property type="entry name" value="ATP SYNTHASE SUBUNIT B"/>
    <property type="match status" value="1"/>
</dbReference>
<evidence type="ECO:0000313" key="16">
    <source>
        <dbReference type="EMBL" id="XDI35530.1"/>
    </source>
</evidence>